<feature type="compositionally biased region" description="Acidic residues" evidence="1">
    <location>
        <begin position="835"/>
        <end position="850"/>
    </location>
</feature>
<feature type="compositionally biased region" description="Polar residues" evidence="1">
    <location>
        <begin position="718"/>
        <end position="732"/>
    </location>
</feature>
<keyword evidence="2" id="KW-1185">Reference proteome</keyword>
<evidence type="ECO:0000313" key="3">
    <source>
        <dbReference type="WBParaSite" id="PSAMB.scaffold7341size7806.g29936.t1"/>
    </source>
</evidence>
<proteinExistence type="predicted"/>
<feature type="compositionally biased region" description="Polar residues" evidence="1">
    <location>
        <begin position="747"/>
        <end position="772"/>
    </location>
</feature>
<sequence length="889" mass="98662">RVDDSIESGYETNLKSLAPNLTEATTMPVTRGKRGTQFEEEPEQNVAAQSATRQTRSKGSESPSKAAEPLAKRVRTAPMRLEDEQYEQSVKRARRGRGADSIGSDDGQVDVVDDGASSPRRSTRRPRPTAADDQFIEESVEARMDAGDGQQQPATLHAEEDADHQEDDDDNDGPPKLVAEDGPPAEEILMAEMMERQQMLEEQGYYDGQLIQVQSPGGTQQLIQYQLAPGQEGQGIPEGAVFVDDGQQFDEHSPADLRTVEFNFLDNKNICCGLCGEIVPYEHLMSDHLPNNHPEVLGEGDMHMEEIPYEEWLREKLRAEKRAIESGFKLTAYESPARVHRSANRLHRRVSQIRVNPLEMSLSQLDAALKKKMVEKMGRKVPVTLVDKQHARCGLCNAVVSLNKKFEVVHLVRHFNAWHPSAHRCAGTWATKTATRQGSKPLSMHDFAVIDSNNSTPDNLQCIWCGMFMDTDSLAMHFDEVHPDDIDVPKCNLCLQELVLNARMQEKFAEDFEITLPDEHHIRIGKFGATVNSEGALERCIERRLAKKADGGEGSQDDDDDDDEMDDMDAETEEVGPEAFLNSRMSLGKRKKPKRQFIMPALRQAAPIDSQYVEPVTECHWKCKLCQGDILAAVISAGAIRHYRTTHPEHLDSMQYELCKARLERVSDGCMEFVHPQLIECLLCNMTYNLHKPFNMCRAIRHLKSKHPNLMPEYAGVSQAQGQGQEQPTSGRQALEHRQNAAKPVAQTPNANSKIQTRSKTRGSGAQISDTTDPATLEMLKQQFGVDIDKVQAVTGADGEQMYVLMPDGEEMDAATAEQLAVALASGEGLQMEEGVGEEAQEEEEDEEGNDGGNRVFTLSVGKGGDGAKAAAIQQVPPMPEPLTEHDGE</sequence>
<organism evidence="2 3">
    <name type="scientific">Plectus sambesii</name>
    <dbReference type="NCBI Taxonomy" id="2011161"/>
    <lineage>
        <taxon>Eukaryota</taxon>
        <taxon>Metazoa</taxon>
        <taxon>Ecdysozoa</taxon>
        <taxon>Nematoda</taxon>
        <taxon>Chromadorea</taxon>
        <taxon>Plectida</taxon>
        <taxon>Plectina</taxon>
        <taxon>Plectoidea</taxon>
        <taxon>Plectidae</taxon>
        <taxon>Plectus</taxon>
    </lineage>
</organism>
<evidence type="ECO:0000313" key="2">
    <source>
        <dbReference type="Proteomes" id="UP000887566"/>
    </source>
</evidence>
<dbReference type="WBParaSite" id="PSAMB.scaffold7341size7806.g29936.t1">
    <property type="protein sequence ID" value="PSAMB.scaffold7341size7806.g29936.t1"/>
    <property type="gene ID" value="PSAMB.scaffold7341size7806.g29936"/>
</dbReference>
<feature type="compositionally biased region" description="Acidic residues" evidence="1">
    <location>
        <begin position="160"/>
        <end position="172"/>
    </location>
</feature>
<accession>A0A914XC46</accession>
<feature type="region of interest" description="Disordered" evidence="1">
    <location>
        <begin position="548"/>
        <end position="576"/>
    </location>
</feature>
<feature type="region of interest" description="Disordered" evidence="1">
    <location>
        <begin position="1"/>
        <end position="181"/>
    </location>
</feature>
<dbReference type="AlphaFoldDB" id="A0A914XC46"/>
<evidence type="ECO:0000256" key="1">
    <source>
        <dbReference type="SAM" id="MobiDB-lite"/>
    </source>
</evidence>
<dbReference type="Proteomes" id="UP000887566">
    <property type="component" value="Unplaced"/>
</dbReference>
<feature type="compositionally biased region" description="Acidic residues" evidence="1">
    <location>
        <begin position="555"/>
        <end position="576"/>
    </location>
</feature>
<feature type="region of interest" description="Disordered" evidence="1">
    <location>
        <begin position="716"/>
        <end position="772"/>
    </location>
</feature>
<feature type="region of interest" description="Disordered" evidence="1">
    <location>
        <begin position="831"/>
        <end position="889"/>
    </location>
</feature>
<reference evidence="3" key="1">
    <citation type="submission" date="2022-11" db="UniProtKB">
        <authorList>
            <consortium name="WormBaseParasite"/>
        </authorList>
    </citation>
    <scope>IDENTIFICATION</scope>
</reference>
<name>A0A914XC46_9BILA</name>
<protein>
    <submittedName>
        <fullName evidence="3">C2H2-type domain-containing protein</fullName>
    </submittedName>
</protein>